<dbReference type="AlphaFoldDB" id="A0A0S4LHY4"/>
<dbReference type="InterPro" id="IPR008638">
    <property type="entry name" value="FhaB/CdiA-like_TPS"/>
</dbReference>
<feature type="domain" description="Filamentous haemagglutinin FhaB/tRNA nuclease CdiA-like TPS" evidence="1">
    <location>
        <begin position="61"/>
        <end position="175"/>
    </location>
</feature>
<dbReference type="EMBL" id="CZQA01000009">
    <property type="protein sequence ID" value="CUS37109.1"/>
    <property type="molecule type" value="Genomic_DNA"/>
</dbReference>
<dbReference type="Gene3D" id="2.160.20.10">
    <property type="entry name" value="Single-stranded right-handed beta-helix, Pectin lyase-like"/>
    <property type="match status" value="3"/>
</dbReference>
<dbReference type="Proteomes" id="UP000199032">
    <property type="component" value="Unassembled WGS sequence"/>
</dbReference>
<dbReference type="Pfam" id="PF05860">
    <property type="entry name" value="TPS"/>
    <property type="match status" value="1"/>
</dbReference>
<accession>A0A0S4LHY4</accession>
<gene>
    <name evidence="2" type="ORF">COMA1_30413</name>
</gene>
<sequence>MVAKDLNCPMGYITLQTATRTRNLVVILILGFLGPLAEAPFTLAQITTAITPTTGEGNLGTVATPQNTHTIQITGGTRSDQGGGTNLFHSFKQFSVGHGDTALFLNTTPALPTNNILSQVTGGSPSNIFGTIDTMSYPKATLFLMNPAGIVFGPNAVLNVGGSVAFTTANYMRLAEADGSNAGIFHANSTTSHILTSAPVVAFGFLTANPAAIAVQGSTLTVQAGQAISLIGGDMTIESGKLPNNPALDPLLPSAPGKQVYIASVASPGEILARTLTPAVNIAKQSFEALGTVTILKQSIIDTSGRDGTIHIRGGRLVIDDSMLFTHTGNISLDATSLQITNNGQVLTETLTRDHAGHITINAQGDINIDSSENVGSFSSHSSGRAGNVTISSNQGNITLTKSTVFQDVNGSGDTGNITFHAPHGDISLTNSSIASRASGTGTLGDIQIQAYNLHLREGSKIGGDNTGTSTQAPGNISIALDGQLSLASGSFINTEAFTSATAADLIIKSPAVFIAGKDSSSKVHSGLYTDTISTGNGGHLRVFTDNLQLMDGGILSSKSFVGSKREIPSGHGGVVNVEGYRNPGTLITINGSGSGIFTSTEGTGTAGDIVMKGASVTLQNEGKISAETTGISSKASGGSITVTATDHVTLTNNALITASTSGPGNAGNILVKTNDISISGGSTITASSTGSGNAGTVTVQGLQGPASSFLIDGSNSGVFTKTTNAGTGGNLSVSSNSIVIQNKGSISGETSGTGSGGNIALTAGQSVTIQNGASITARSTGPADAGSISINAGQQLDVIGTGTSRSSITTESNQAQGGDINIQAIDRVRVVDSEISTSVLGGAGSGGNITIDPKVVLLQNSDILAQANRGTGGDISITTPVFIADQSSRVDASTPFGLNGRVTIQSPTSNLSGTVGQLVSKTSPPQVLLQNRCVALAGGEQSTFLLAGRDALPGEPIGWLSSPVSMEHWTGEDTAHASRLMARNQNIDSSLVIAAHSNKSRVLSLRRLTPPGFLVRTFATGATGCPS</sequence>
<reference evidence="2 3" key="1">
    <citation type="submission" date="2015-10" db="EMBL/GenBank/DDBJ databases">
        <authorList>
            <person name="Gilbert D.G."/>
        </authorList>
    </citation>
    <scope>NUCLEOTIDE SEQUENCE [LARGE SCALE GENOMIC DNA]</scope>
    <source>
        <strain evidence="2">COMA1</strain>
    </source>
</reference>
<dbReference type="InterPro" id="IPR011050">
    <property type="entry name" value="Pectin_lyase_fold/virulence"/>
</dbReference>
<protein>
    <recommendedName>
        <fullName evidence="1">Filamentous haemagglutinin FhaB/tRNA nuclease CdiA-like TPS domain-containing protein</fullName>
    </recommendedName>
</protein>
<name>A0A0S4LHY4_9BACT</name>
<organism evidence="2 3">
    <name type="scientific">Candidatus Nitrospira nitrosa</name>
    <dbReference type="NCBI Taxonomy" id="1742972"/>
    <lineage>
        <taxon>Bacteria</taxon>
        <taxon>Pseudomonadati</taxon>
        <taxon>Nitrospirota</taxon>
        <taxon>Nitrospiria</taxon>
        <taxon>Nitrospirales</taxon>
        <taxon>Nitrospiraceae</taxon>
        <taxon>Nitrospira</taxon>
    </lineage>
</organism>
<dbReference type="STRING" id="1742972.COMA1_30413"/>
<keyword evidence="3" id="KW-1185">Reference proteome</keyword>
<evidence type="ECO:0000313" key="3">
    <source>
        <dbReference type="Proteomes" id="UP000199032"/>
    </source>
</evidence>
<dbReference type="SMART" id="SM00912">
    <property type="entry name" value="Haemagg_act"/>
    <property type="match status" value="1"/>
</dbReference>
<dbReference type="SUPFAM" id="SSF51126">
    <property type="entry name" value="Pectin lyase-like"/>
    <property type="match status" value="2"/>
</dbReference>
<dbReference type="OrthoDB" id="218680at2"/>
<proteinExistence type="predicted"/>
<evidence type="ECO:0000259" key="1">
    <source>
        <dbReference type="SMART" id="SM00912"/>
    </source>
</evidence>
<dbReference type="NCBIfam" id="TIGR01901">
    <property type="entry name" value="adhes_NPXG"/>
    <property type="match status" value="1"/>
</dbReference>
<dbReference type="InterPro" id="IPR012334">
    <property type="entry name" value="Pectin_lyas_fold"/>
</dbReference>
<evidence type="ECO:0000313" key="2">
    <source>
        <dbReference type="EMBL" id="CUS37109.1"/>
    </source>
</evidence>